<reference evidence="8 9" key="1">
    <citation type="journal article" date="2013" name="Nature">
        <title>The genomes of four tapeworm species reveal adaptations to parasitism.</title>
        <authorList>
            <person name="Tsai I.J."/>
            <person name="Zarowiecki M."/>
            <person name="Holroyd N."/>
            <person name="Garciarrubio A."/>
            <person name="Sanchez-Flores A."/>
            <person name="Brooks K.L."/>
            <person name="Tracey A."/>
            <person name="Bobes R.J."/>
            <person name="Fragoso G."/>
            <person name="Sciutto E."/>
            <person name="Aslett M."/>
            <person name="Beasley H."/>
            <person name="Bennett H.M."/>
            <person name="Cai J."/>
            <person name="Camicia F."/>
            <person name="Clark R."/>
            <person name="Cucher M."/>
            <person name="De Silva N."/>
            <person name="Day T.A."/>
            <person name="Deplazes P."/>
            <person name="Estrada K."/>
            <person name="Fernandez C."/>
            <person name="Holland P.W."/>
            <person name="Hou J."/>
            <person name="Hu S."/>
            <person name="Huckvale T."/>
            <person name="Hung S.S."/>
            <person name="Kamenetzky L."/>
            <person name="Keane J.A."/>
            <person name="Kiss F."/>
            <person name="Koziol U."/>
            <person name="Lambert O."/>
            <person name="Liu K."/>
            <person name="Luo X."/>
            <person name="Luo Y."/>
            <person name="Macchiaroli N."/>
            <person name="Nichol S."/>
            <person name="Paps J."/>
            <person name="Parkinson J."/>
            <person name="Pouchkina-Stantcheva N."/>
            <person name="Riddiford N."/>
            <person name="Rosenzvit M."/>
            <person name="Salinas G."/>
            <person name="Wasmuth J.D."/>
            <person name="Zamanian M."/>
            <person name="Zheng Y."/>
            <person name="Cai X."/>
            <person name="Soberon X."/>
            <person name="Olson P.D."/>
            <person name="Laclette J.P."/>
            <person name="Brehm K."/>
            <person name="Berriman M."/>
            <person name="Garciarrubio A."/>
            <person name="Bobes R.J."/>
            <person name="Fragoso G."/>
            <person name="Sanchez-Flores A."/>
            <person name="Estrada K."/>
            <person name="Cevallos M.A."/>
            <person name="Morett E."/>
            <person name="Gonzalez V."/>
            <person name="Portillo T."/>
            <person name="Ochoa-Leyva A."/>
            <person name="Jose M.V."/>
            <person name="Sciutto E."/>
            <person name="Landa A."/>
            <person name="Jimenez L."/>
            <person name="Valdes V."/>
            <person name="Carrero J.C."/>
            <person name="Larralde C."/>
            <person name="Morales-Montor J."/>
            <person name="Limon-Lason J."/>
            <person name="Soberon X."/>
            <person name="Laclette J.P."/>
        </authorList>
    </citation>
    <scope>NUCLEOTIDE SEQUENCE [LARGE SCALE GENOMIC DNA]</scope>
</reference>
<keyword evidence="4" id="KW-0238">DNA-binding</keyword>
<evidence type="ECO:0000313" key="10">
    <source>
        <dbReference type="WBParaSite" id="EgrG_000709600"/>
    </source>
</evidence>
<evidence type="ECO:0000313" key="9">
    <source>
        <dbReference type="Proteomes" id="UP000492820"/>
    </source>
</evidence>
<dbReference type="GO" id="GO:0003677">
    <property type="term" value="F:DNA binding"/>
    <property type="evidence" value="ECO:0007669"/>
    <property type="project" value="UniProtKB-KW"/>
</dbReference>
<organism evidence="8">
    <name type="scientific">Echinococcus granulosus</name>
    <name type="common">Hydatid tapeworm</name>
    <dbReference type="NCBI Taxonomy" id="6210"/>
    <lineage>
        <taxon>Eukaryota</taxon>
        <taxon>Metazoa</taxon>
        <taxon>Spiralia</taxon>
        <taxon>Lophotrochozoa</taxon>
        <taxon>Platyhelminthes</taxon>
        <taxon>Cestoda</taxon>
        <taxon>Eucestoda</taxon>
        <taxon>Cyclophyllidea</taxon>
        <taxon>Taeniidae</taxon>
        <taxon>Echinococcus</taxon>
        <taxon>Echinococcus granulosus group</taxon>
    </lineage>
</organism>
<evidence type="ECO:0000259" key="7">
    <source>
        <dbReference type="PROSITE" id="PS51148"/>
    </source>
</evidence>
<keyword evidence="3" id="KW-0805">Transcription regulation</keyword>
<dbReference type="InterPro" id="IPR036096">
    <property type="entry name" value="Ataxin_AXH_dom_sf"/>
</dbReference>
<feature type="domain" description="AXH" evidence="7">
    <location>
        <begin position="77"/>
        <end position="228"/>
    </location>
</feature>
<keyword evidence="2" id="KW-0678">Repressor</keyword>
<dbReference type="Pfam" id="PF08517">
    <property type="entry name" value="AXH"/>
    <property type="match status" value="1"/>
</dbReference>
<dbReference type="InterPro" id="IPR003652">
    <property type="entry name" value="Ataxin_AXH_dom"/>
</dbReference>
<evidence type="ECO:0000256" key="6">
    <source>
        <dbReference type="ARBA" id="ARBA00023242"/>
    </source>
</evidence>
<dbReference type="SMART" id="SM00536">
    <property type="entry name" value="AXH"/>
    <property type="match status" value="1"/>
</dbReference>
<reference evidence="8" key="2">
    <citation type="submission" date="2014-06" db="EMBL/GenBank/DDBJ databases">
        <authorList>
            <person name="Aslett M."/>
        </authorList>
    </citation>
    <scope>NUCLEOTIDE SEQUENCE</scope>
</reference>
<evidence type="ECO:0000313" key="8">
    <source>
        <dbReference type="EMBL" id="CDS22836.1"/>
    </source>
</evidence>
<dbReference type="PROSITE" id="PS51148">
    <property type="entry name" value="AXH"/>
    <property type="match status" value="1"/>
</dbReference>
<evidence type="ECO:0000256" key="1">
    <source>
        <dbReference type="ARBA" id="ARBA00004123"/>
    </source>
</evidence>
<proteinExistence type="predicted"/>
<dbReference type="PANTHER" id="PTHR13392">
    <property type="entry name" value="ATAXIN 1"/>
    <property type="match status" value="1"/>
</dbReference>
<protein>
    <submittedName>
        <fullName evidence="8 10">Ataxin 1</fullName>
    </submittedName>
</protein>
<evidence type="ECO:0000256" key="4">
    <source>
        <dbReference type="ARBA" id="ARBA00023125"/>
    </source>
</evidence>
<dbReference type="GO" id="GO:0005634">
    <property type="term" value="C:nucleus"/>
    <property type="evidence" value="ECO:0007669"/>
    <property type="project" value="UniProtKB-SubCell"/>
</dbReference>
<dbReference type="GO" id="GO:0006355">
    <property type="term" value="P:regulation of DNA-templated transcription"/>
    <property type="evidence" value="ECO:0007669"/>
    <property type="project" value="InterPro"/>
</dbReference>
<evidence type="ECO:0000256" key="2">
    <source>
        <dbReference type="ARBA" id="ARBA00022491"/>
    </source>
</evidence>
<dbReference type="InterPro" id="IPR043404">
    <property type="entry name" value="ATAXIN1-like"/>
</dbReference>
<keyword evidence="6" id="KW-0539">Nucleus</keyword>
<dbReference type="EMBL" id="LK028588">
    <property type="protein sequence ID" value="CDS22836.1"/>
    <property type="molecule type" value="Genomic_DNA"/>
</dbReference>
<dbReference type="SUPFAM" id="SSF102031">
    <property type="entry name" value="AXH domain"/>
    <property type="match status" value="1"/>
</dbReference>
<dbReference type="Proteomes" id="UP000492820">
    <property type="component" value="Unassembled WGS sequence"/>
</dbReference>
<dbReference type="OrthoDB" id="6282428at2759"/>
<sequence length="315" mass="35464">MSLLPHQVTESGNHLRHFPQNTLFPSPNSVITPNQINTLKAITTLFTHFQGRESLQSLPFLPCPPSRTPAFMRSHKHACLSKRNVGSPFRRSGRVKLADESVQKIEGLKFSDFLRTAMSIGEERSLQWVKVESIFMETSLTGYQRGLIKIRFSLNIHTEQECTNTNFSYLPPVTFDHICSREQPFFIRSQGWSSCDPHLAQARCGLSCQQLAVGDFCLALVSPEVVRSLLPISKVQSDCGKQVSLAAASCERIRDLFWSTLNQVFLGLRPQPNLSSCPPQQPLDLKKDYRKRTHGAVPNYFTAASLAQSPFKENE</sequence>
<dbReference type="GO" id="GO:0003723">
    <property type="term" value="F:RNA binding"/>
    <property type="evidence" value="ECO:0007669"/>
    <property type="project" value="InterPro"/>
</dbReference>
<dbReference type="WBParaSite" id="EgrG_000709600">
    <property type="protein sequence ID" value="EgrG_000709600"/>
    <property type="gene ID" value="EgrG_000709600"/>
</dbReference>
<evidence type="ECO:0000256" key="3">
    <source>
        <dbReference type="ARBA" id="ARBA00023015"/>
    </source>
</evidence>
<gene>
    <name evidence="8" type="ORF">EgrG_000709600</name>
</gene>
<accession>A0A068WYU6</accession>
<dbReference type="AlphaFoldDB" id="A0A068WYU6"/>
<comment type="subcellular location">
    <subcellularLocation>
        <location evidence="1">Nucleus</location>
    </subcellularLocation>
</comment>
<name>A0A068WYU6_ECHGR</name>
<keyword evidence="5" id="KW-0804">Transcription</keyword>
<evidence type="ECO:0000256" key="5">
    <source>
        <dbReference type="ARBA" id="ARBA00023163"/>
    </source>
</evidence>
<dbReference type="PANTHER" id="PTHR13392:SF13">
    <property type="entry name" value="AXH DOMAIN-CONTAINING PROTEIN"/>
    <property type="match status" value="1"/>
</dbReference>
<reference evidence="10" key="3">
    <citation type="submission" date="2020-10" db="UniProtKB">
        <authorList>
            <consortium name="WormBaseParasite"/>
        </authorList>
    </citation>
    <scope>IDENTIFICATION</scope>
</reference>